<dbReference type="GeneID" id="89228956"/>
<evidence type="ECO:0000256" key="2">
    <source>
        <dbReference type="ARBA" id="ARBA00022490"/>
    </source>
</evidence>
<keyword evidence="3 5" id="KW-0733">Signal recognition particle</keyword>
<keyword evidence="2 5" id="KW-0963">Cytoplasm</keyword>
<dbReference type="PANTHER" id="PTHR17453">
    <property type="entry name" value="SIGNAL RECOGNITION PARTICLE 19 KD PROTEIN"/>
    <property type="match status" value="1"/>
</dbReference>
<proteinExistence type="inferred from homology"/>
<dbReference type="AlphaFoldDB" id="A0AA97A6X6"/>
<dbReference type="EMBL" id="CP131061">
    <property type="protein sequence ID" value="WNY27728.1"/>
    <property type="molecule type" value="Genomic_DNA"/>
</dbReference>
<sequence>MMMKDRGKLVIWPVSLDRSKTRADGRIISKKSAIQEPQIDEILKAAQKLGLEPELESDKSYPRSWWENSGRLLISNTQPKTAAVRQIAAQIKKARGE</sequence>
<keyword evidence="7" id="KW-1185">Reference proteome</keyword>
<evidence type="ECO:0000256" key="4">
    <source>
        <dbReference type="ARBA" id="ARBA00023274"/>
    </source>
</evidence>
<dbReference type="GO" id="GO:0048500">
    <property type="term" value="C:signal recognition particle"/>
    <property type="evidence" value="ECO:0007669"/>
    <property type="project" value="UniProtKB-UniRule"/>
</dbReference>
<dbReference type="PANTHER" id="PTHR17453:SF0">
    <property type="entry name" value="SIGNAL RECOGNITION PARTICLE 19 KDA PROTEIN"/>
    <property type="match status" value="1"/>
</dbReference>
<accession>A0AA97A6X6</accession>
<evidence type="ECO:0000313" key="7">
    <source>
        <dbReference type="Proteomes" id="UP001304970"/>
    </source>
</evidence>
<gene>
    <name evidence="5" type="primary">srp19</name>
    <name evidence="6" type="ORF">MsAm2_15340</name>
</gene>
<comment type="subunit">
    <text evidence="5">Part of the signal recognition particle protein translocation system, which is composed of SRP and FtsY. Archaeal SRP consists of a 7S RNA molecule of 300 nucleotides and two protein subunits: SRP54 and SRP19.</text>
</comment>
<dbReference type="InterPro" id="IPR002778">
    <property type="entry name" value="Signal_recog_particle_SRP19"/>
</dbReference>
<comment type="function">
    <text evidence="5">Involved in targeting and insertion of nascent membrane proteins into the cytoplasmic membrane. Binds directly to 7S RNA and mediates binding of the 54 kDa subunit of the SRP.</text>
</comment>
<dbReference type="GO" id="GO:0006617">
    <property type="term" value="P:SRP-dependent cotranslational protein targeting to membrane, signal sequence recognition"/>
    <property type="evidence" value="ECO:0007669"/>
    <property type="project" value="TreeGrafter"/>
</dbReference>
<comment type="subcellular location">
    <subcellularLocation>
        <location evidence="1 5">Cytoplasm</location>
    </subcellularLocation>
</comment>
<name>A0AA97A6X6_9EURY</name>
<dbReference type="InterPro" id="IPR022938">
    <property type="entry name" value="SRP19_arc-type"/>
</dbReference>
<keyword evidence="4 5" id="KW-0687">Ribonucleoprotein</keyword>
<comment type="similarity">
    <text evidence="5">Belongs to the SRP19 family.</text>
</comment>
<dbReference type="InterPro" id="IPR036521">
    <property type="entry name" value="SRP19-like_sf"/>
</dbReference>
<dbReference type="GO" id="GO:0008312">
    <property type="term" value="F:7S RNA binding"/>
    <property type="evidence" value="ECO:0007669"/>
    <property type="project" value="UniProtKB-UniRule"/>
</dbReference>
<dbReference type="Pfam" id="PF01922">
    <property type="entry name" value="SRP19"/>
    <property type="match status" value="1"/>
</dbReference>
<dbReference type="HAMAP" id="MF_00305">
    <property type="entry name" value="SRP19"/>
    <property type="match status" value="1"/>
</dbReference>
<dbReference type="Proteomes" id="UP001304970">
    <property type="component" value="Chromosome"/>
</dbReference>
<dbReference type="NCBIfam" id="NF001973">
    <property type="entry name" value="PRK00754.1"/>
    <property type="match status" value="1"/>
</dbReference>
<dbReference type="SUPFAM" id="SSF69695">
    <property type="entry name" value="SRP19"/>
    <property type="match status" value="1"/>
</dbReference>
<reference evidence="6 7" key="1">
    <citation type="submission" date="2023-07" db="EMBL/GenBank/DDBJ databases">
        <title>Closed genome sequence of Methanosarcinaceae archaeon Am2.</title>
        <authorList>
            <person name="Poehlein A."/>
            <person name="Protasov E."/>
            <person name="Platt K."/>
            <person name="Reeh H."/>
            <person name="Daniel R."/>
            <person name="Brune A."/>
        </authorList>
    </citation>
    <scope>NUCLEOTIDE SEQUENCE [LARGE SCALE GENOMIC DNA]</scope>
    <source>
        <strain evidence="6 7">Am2</strain>
    </source>
</reference>
<organism evidence="6 7">
    <name type="scientific">Methanolapillus ohkumae</name>
    <dbReference type="NCBI Taxonomy" id="3028298"/>
    <lineage>
        <taxon>Archaea</taxon>
        <taxon>Methanobacteriati</taxon>
        <taxon>Methanobacteriota</taxon>
        <taxon>Stenosarchaea group</taxon>
        <taxon>Methanomicrobia</taxon>
        <taxon>Methanosarcinales</taxon>
        <taxon>Methanosarcinaceae</taxon>
        <taxon>Methanolapillus</taxon>
    </lineage>
</organism>
<evidence type="ECO:0000256" key="3">
    <source>
        <dbReference type="ARBA" id="ARBA00023135"/>
    </source>
</evidence>
<evidence type="ECO:0000313" key="6">
    <source>
        <dbReference type="EMBL" id="WNY27728.1"/>
    </source>
</evidence>
<evidence type="ECO:0000256" key="5">
    <source>
        <dbReference type="HAMAP-Rule" id="MF_00305"/>
    </source>
</evidence>
<dbReference type="Gene3D" id="3.30.56.30">
    <property type="entry name" value="Signal recognition particle, SRP19-like subunit"/>
    <property type="match status" value="1"/>
</dbReference>
<protein>
    <recommendedName>
        <fullName evidence="5">Signal recognition particle 19 kDa protein</fullName>
        <shortName evidence="5">SRP19</shortName>
    </recommendedName>
</protein>
<evidence type="ECO:0000256" key="1">
    <source>
        <dbReference type="ARBA" id="ARBA00004496"/>
    </source>
</evidence>
<dbReference type="RefSeq" id="WP_338097686.1">
    <property type="nucleotide sequence ID" value="NZ_CP131061.1"/>
</dbReference>
<keyword evidence="5" id="KW-0694">RNA-binding</keyword>